<dbReference type="PANTHER" id="PTHR11055">
    <property type="entry name" value="BIFUNCTIONAL 3'-PHOSPHOADENOSINE 5'-PHOSPHOSULFATE SYNTHASE"/>
    <property type="match status" value="1"/>
</dbReference>
<dbReference type="NCBIfam" id="TIGR00455">
    <property type="entry name" value="apsK"/>
    <property type="match status" value="1"/>
</dbReference>
<feature type="active site" description="Phosphoserine intermediate" evidence="13">
    <location>
        <position position="113"/>
    </location>
</feature>
<dbReference type="HAMAP" id="MF_00065">
    <property type="entry name" value="Adenylyl_sulf_kinase"/>
    <property type="match status" value="1"/>
</dbReference>
<comment type="pathway">
    <text evidence="3 13 14">Sulfur metabolism; hydrogen sulfide biosynthesis; sulfite from sulfate: step 2/3.</text>
</comment>
<keyword evidence="13" id="KW-0597">Phosphoprotein</keyword>
<comment type="similarity">
    <text evidence="4 13 14">Belongs to the APS kinase family.</text>
</comment>
<evidence type="ECO:0000256" key="5">
    <source>
        <dbReference type="ARBA" id="ARBA00012121"/>
    </source>
</evidence>
<keyword evidence="9 13" id="KW-0067">ATP-binding</keyword>
<dbReference type="Pfam" id="PF01583">
    <property type="entry name" value="APS_kinase"/>
    <property type="match status" value="1"/>
</dbReference>
<dbReference type="RefSeq" id="WP_285765334.1">
    <property type="nucleotide sequence ID" value="NZ_BSYJ01000008.1"/>
</dbReference>
<dbReference type="InterPro" id="IPR027417">
    <property type="entry name" value="P-loop_NTPase"/>
</dbReference>
<evidence type="ECO:0000256" key="4">
    <source>
        <dbReference type="ARBA" id="ARBA00007008"/>
    </source>
</evidence>
<accession>A0ABQ6M336</accession>
<evidence type="ECO:0000256" key="7">
    <source>
        <dbReference type="ARBA" id="ARBA00022741"/>
    </source>
</evidence>
<dbReference type="NCBIfam" id="NF003013">
    <property type="entry name" value="PRK03846.1"/>
    <property type="match status" value="1"/>
</dbReference>
<dbReference type="GO" id="GO:0016301">
    <property type="term" value="F:kinase activity"/>
    <property type="evidence" value="ECO:0007669"/>
    <property type="project" value="UniProtKB-KW"/>
</dbReference>
<organism evidence="16 17">
    <name type="scientific">Biformimicrobium ophioploci</name>
    <dbReference type="NCBI Taxonomy" id="3036711"/>
    <lineage>
        <taxon>Bacteria</taxon>
        <taxon>Pseudomonadati</taxon>
        <taxon>Pseudomonadota</taxon>
        <taxon>Gammaproteobacteria</taxon>
        <taxon>Cellvibrionales</taxon>
        <taxon>Microbulbiferaceae</taxon>
        <taxon>Biformimicrobium</taxon>
    </lineage>
</organism>
<dbReference type="PANTHER" id="PTHR11055:SF1">
    <property type="entry name" value="PAPS SYNTHETASE, ISOFORM D"/>
    <property type="match status" value="1"/>
</dbReference>
<dbReference type="Gene3D" id="3.40.50.300">
    <property type="entry name" value="P-loop containing nucleotide triphosphate hydrolases"/>
    <property type="match status" value="1"/>
</dbReference>
<evidence type="ECO:0000256" key="14">
    <source>
        <dbReference type="RuleBase" id="RU004347"/>
    </source>
</evidence>
<evidence type="ECO:0000313" key="17">
    <source>
        <dbReference type="Proteomes" id="UP001224392"/>
    </source>
</evidence>
<keyword evidence="8 13" id="KW-0418">Kinase</keyword>
<evidence type="ECO:0000256" key="13">
    <source>
        <dbReference type="HAMAP-Rule" id="MF_00065"/>
    </source>
</evidence>
<evidence type="ECO:0000313" key="16">
    <source>
        <dbReference type="EMBL" id="GMG88727.1"/>
    </source>
</evidence>
<dbReference type="InterPro" id="IPR002891">
    <property type="entry name" value="APS"/>
</dbReference>
<feature type="binding site" evidence="13">
    <location>
        <begin position="39"/>
        <end position="46"/>
    </location>
    <ligand>
        <name>ATP</name>
        <dbReference type="ChEBI" id="CHEBI:30616"/>
    </ligand>
</feature>
<dbReference type="EMBL" id="BSYJ01000008">
    <property type="protein sequence ID" value="GMG88727.1"/>
    <property type="molecule type" value="Genomic_DNA"/>
</dbReference>
<evidence type="ECO:0000256" key="12">
    <source>
        <dbReference type="ARBA" id="ARBA00031464"/>
    </source>
</evidence>
<keyword evidence="16" id="KW-0670">Pyruvate</keyword>
<feature type="domain" description="APS kinase" evidence="15">
    <location>
        <begin position="31"/>
        <end position="182"/>
    </location>
</feature>
<evidence type="ECO:0000259" key="15">
    <source>
        <dbReference type="Pfam" id="PF01583"/>
    </source>
</evidence>
<keyword evidence="7 13" id="KW-0547">Nucleotide-binding</keyword>
<gene>
    <name evidence="13 16" type="primary">cysC</name>
    <name evidence="16" type="ORF">MNKW57_30480</name>
</gene>
<name>A0ABQ6M336_9GAMM</name>
<evidence type="ECO:0000256" key="2">
    <source>
        <dbReference type="ARBA" id="ARBA00002632"/>
    </source>
</evidence>
<reference evidence="16 17" key="1">
    <citation type="submission" date="2023-04" db="EMBL/GenBank/DDBJ databases">
        <title>Marinobulbifer ophiurae gen. nov., sp. Nov., isolate from tissue of brittle star Ophioplocus japonicus.</title>
        <authorList>
            <person name="Kawano K."/>
            <person name="Sawayama S."/>
            <person name="Nakagawa S."/>
        </authorList>
    </citation>
    <scope>NUCLEOTIDE SEQUENCE [LARGE SCALE GENOMIC DNA]</scope>
    <source>
        <strain evidence="16 17">NKW57</strain>
    </source>
</reference>
<dbReference type="EC" id="2.7.1.25" evidence="5 13"/>
<keyword evidence="6 13" id="KW-0808">Transferase</keyword>
<dbReference type="Proteomes" id="UP001224392">
    <property type="component" value="Unassembled WGS sequence"/>
</dbReference>
<evidence type="ECO:0000256" key="1">
    <source>
        <dbReference type="ARBA" id="ARBA00001823"/>
    </source>
</evidence>
<dbReference type="CDD" id="cd02027">
    <property type="entry name" value="APSK"/>
    <property type="match status" value="1"/>
</dbReference>
<proteinExistence type="inferred from homology"/>
<evidence type="ECO:0000256" key="10">
    <source>
        <dbReference type="ARBA" id="ARBA00029724"/>
    </source>
</evidence>
<evidence type="ECO:0000256" key="6">
    <source>
        <dbReference type="ARBA" id="ARBA00022679"/>
    </source>
</evidence>
<protein>
    <recommendedName>
        <fullName evidence="5 13">Adenylyl-sulfate kinase</fullName>
        <ecNumber evidence="5 13">2.7.1.25</ecNumber>
    </recommendedName>
    <alternativeName>
        <fullName evidence="11 13">APS kinase</fullName>
    </alternativeName>
    <alternativeName>
        <fullName evidence="12 13">ATP adenosine-5'-phosphosulfate 3'-phosphotransferase</fullName>
    </alternativeName>
    <alternativeName>
        <fullName evidence="10 13">Adenosine-5'-phosphosulfate kinase</fullName>
    </alternativeName>
</protein>
<dbReference type="SUPFAM" id="SSF52540">
    <property type="entry name" value="P-loop containing nucleoside triphosphate hydrolases"/>
    <property type="match status" value="1"/>
</dbReference>
<keyword evidence="17" id="KW-1185">Reference proteome</keyword>
<sequence>MGFTVEKKATNVHWHEGEIKRTDRAAILGHKGATLWFTGLSGSGKSTVAVAVEKALAARGVLSYRLDGDNVRLGINANLGFSAEDRHENIRRVGEISKLFADAGTIVLSSFISPYIGDREKVRAIHEQGDLDFFEVFVDCSLESAEARDPKGLYKKARAGEIKGFTGIDDPYEAPGKAEIHLRSDQQSLEEEVEIVLKALEKAGIIPG</sequence>
<dbReference type="InterPro" id="IPR059117">
    <property type="entry name" value="APS_kinase_dom"/>
</dbReference>
<comment type="function">
    <text evidence="2 13 14">Catalyzes the synthesis of activated sulfate.</text>
</comment>
<evidence type="ECO:0000256" key="3">
    <source>
        <dbReference type="ARBA" id="ARBA00004806"/>
    </source>
</evidence>
<evidence type="ECO:0000256" key="8">
    <source>
        <dbReference type="ARBA" id="ARBA00022777"/>
    </source>
</evidence>
<evidence type="ECO:0000256" key="9">
    <source>
        <dbReference type="ARBA" id="ARBA00022840"/>
    </source>
</evidence>
<evidence type="ECO:0000256" key="11">
    <source>
        <dbReference type="ARBA" id="ARBA00031393"/>
    </source>
</evidence>
<comment type="catalytic activity">
    <reaction evidence="1 13 14">
        <text>adenosine 5'-phosphosulfate + ATP = 3'-phosphoadenylyl sulfate + ADP + H(+)</text>
        <dbReference type="Rhea" id="RHEA:24152"/>
        <dbReference type="ChEBI" id="CHEBI:15378"/>
        <dbReference type="ChEBI" id="CHEBI:30616"/>
        <dbReference type="ChEBI" id="CHEBI:58243"/>
        <dbReference type="ChEBI" id="CHEBI:58339"/>
        <dbReference type="ChEBI" id="CHEBI:456216"/>
        <dbReference type="EC" id="2.7.1.25"/>
    </reaction>
</comment>
<comment type="caution">
    <text evidence="16">The sequence shown here is derived from an EMBL/GenBank/DDBJ whole genome shotgun (WGS) entry which is preliminary data.</text>
</comment>